<keyword evidence="4" id="KW-0949">S-adenosyl-L-methionine</keyword>
<evidence type="ECO:0000256" key="3">
    <source>
        <dbReference type="ARBA" id="ARBA00022679"/>
    </source>
</evidence>
<organism evidence="7 8">
    <name type="scientific">Methanospirillum stamsii</name>
    <dbReference type="NCBI Taxonomy" id="1277351"/>
    <lineage>
        <taxon>Archaea</taxon>
        <taxon>Methanobacteriati</taxon>
        <taxon>Methanobacteriota</taxon>
        <taxon>Stenosarchaea group</taxon>
        <taxon>Methanomicrobia</taxon>
        <taxon>Methanomicrobiales</taxon>
        <taxon>Methanospirillaceae</taxon>
        <taxon>Methanospirillum</taxon>
    </lineage>
</organism>
<dbReference type="Pfam" id="PF18093">
    <property type="entry name" value="Trm5_N"/>
    <property type="match status" value="1"/>
</dbReference>
<accession>A0A2V2N8D1</accession>
<dbReference type="PANTHER" id="PTHR23245">
    <property type="entry name" value="TRNA METHYLTRANSFERASE"/>
    <property type="match status" value="1"/>
</dbReference>
<evidence type="ECO:0000256" key="1">
    <source>
        <dbReference type="ARBA" id="ARBA00022490"/>
    </source>
</evidence>
<comment type="caution">
    <text evidence="7">The sequence shown here is derived from an EMBL/GenBank/DDBJ whole genome shotgun (WGS) entry which is preliminary data.</text>
</comment>
<dbReference type="Gene3D" id="3.30.70.2580">
    <property type="match status" value="1"/>
</dbReference>
<keyword evidence="3 7" id="KW-0808">Transferase</keyword>
<evidence type="ECO:0000313" key="7">
    <source>
        <dbReference type="EMBL" id="PWR76099.1"/>
    </source>
</evidence>
<dbReference type="GeneID" id="97609186"/>
<dbReference type="OrthoDB" id="8079at2157"/>
<dbReference type="GO" id="GO:0005737">
    <property type="term" value="C:cytoplasm"/>
    <property type="evidence" value="ECO:0007669"/>
    <property type="project" value="TreeGrafter"/>
</dbReference>
<dbReference type="Proteomes" id="UP000245934">
    <property type="component" value="Unassembled WGS sequence"/>
</dbReference>
<dbReference type="Gene3D" id="3.40.50.150">
    <property type="entry name" value="Vaccinia Virus protein VP39"/>
    <property type="match status" value="1"/>
</dbReference>
<dbReference type="EMBL" id="QGMZ01000004">
    <property type="protein sequence ID" value="PWR76099.1"/>
    <property type="molecule type" value="Genomic_DNA"/>
</dbReference>
<dbReference type="RefSeq" id="WP_109939235.1">
    <property type="nucleotide sequence ID" value="NZ_CP176366.1"/>
</dbReference>
<dbReference type="InterPro" id="IPR056743">
    <property type="entry name" value="TRM5-TYW2-like_MTfase"/>
</dbReference>
<dbReference type="SUPFAM" id="SSF53335">
    <property type="entry name" value="S-adenosyl-L-methionine-dependent methyltransferases"/>
    <property type="match status" value="1"/>
</dbReference>
<name>A0A2V2N8D1_9EURY</name>
<evidence type="ECO:0000256" key="2">
    <source>
        <dbReference type="ARBA" id="ARBA00022603"/>
    </source>
</evidence>
<keyword evidence="8" id="KW-1185">Reference proteome</keyword>
<dbReference type="CDD" id="cd02440">
    <property type="entry name" value="AdoMet_MTases"/>
    <property type="match status" value="1"/>
</dbReference>
<evidence type="ECO:0000259" key="6">
    <source>
        <dbReference type="PROSITE" id="PS51684"/>
    </source>
</evidence>
<dbReference type="GO" id="GO:0008175">
    <property type="term" value="F:tRNA methyltransferase activity"/>
    <property type="evidence" value="ECO:0007669"/>
    <property type="project" value="TreeGrafter"/>
</dbReference>
<keyword evidence="5" id="KW-0819">tRNA processing</keyword>
<feature type="domain" description="SAM-dependent methyltransferase TRM5/TYW2-type" evidence="6">
    <location>
        <begin position="69"/>
        <end position="304"/>
    </location>
</feature>
<keyword evidence="1" id="KW-0963">Cytoplasm</keyword>
<dbReference type="AlphaFoldDB" id="A0A2V2N8D1"/>
<dbReference type="PROSITE" id="PS51684">
    <property type="entry name" value="SAM_MT_TRM5_TYW2"/>
    <property type="match status" value="1"/>
</dbReference>
<dbReference type="Pfam" id="PF02475">
    <property type="entry name" value="TRM5-TYW2_MTfase"/>
    <property type="match status" value="1"/>
</dbReference>
<dbReference type="PANTHER" id="PTHR23245:SF36">
    <property type="entry name" value="TRNA (GUANINE(37)-N1)-METHYLTRANSFERASE"/>
    <property type="match status" value="1"/>
</dbReference>
<protein>
    <submittedName>
        <fullName evidence="7">Methyltransferase</fullName>
    </submittedName>
</protein>
<dbReference type="GO" id="GO:0002939">
    <property type="term" value="P:tRNA N1-guanine methylation"/>
    <property type="evidence" value="ECO:0007669"/>
    <property type="project" value="TreeGrafter"/>
</dbReference>
<proteinExistence type="predicted"/>
<dbReference type="InterPro" id="IPR030382">
    <property type="entry name" value="MeTrfase_TRM5/TYW2"/>
</dbReference>
<evidence type="ECO:0000256" key="4">
    <source>
        <dbReference type="ARBA" id="ARBA00022691"/>
    </source>
</evidence>
<keyword evidence="2 7" id="KW-0489">Methyltransferase</keyword>
<dbReference type="InterPro" id="IPR029063">
    <property type="entry name" value="SAM-dependent_MTases_sf"/>
</dbReference>
<evidence type="ECO:0000256" key="5">
    <source>
        <dbReference type="ARBA" id="ARBA00022694"/>
    </source>
</evidence>
<evidence type="ECO:0000313" key="8">
    <source>
        <dbReference type="Proteomes" id="UP000245934"/>
    </source>
</evidence>
<dbReference type="InterPro" id="IPR040601">
    <property type="entry name" value="Trm5a/b_N"/>
</dbReference>
<gene>
    <name evidence="7" type="ORF">DLD82_00975</name>
</gene>
<reference evidence="7 8" key="1">
    <citation type="submission" date="2018-05" db="EMBL/GenBank/DDBJ databases">
        <title>Draft genome of Methanospirillum stamsii Pt1.</title>
        <authorList>
            <person name="Dueholm M.S."/>
            <person name="Nielsen P.H."/>
            <person name="Bakmann L.F."/>
            <person name="Otzen D.E."/>
        </authorList>
    </citation>
    <scope>NUCLEOTIDE SEQUENCE [LARGE SCALE GENOMIC DNA]</scope>
    <source>
        <strain evidence="7 8">Pt1</strain>
    </source>
</reference>
<sequence>MEKRSWSLRVHRSEGECMRQRLIDEGLLNRSCRIRSEGEYLFIPVTRQVEGTTCEIFPGIPEQKELPRFEQVGGIAIMQDDDPKGAGEILASKASYHTVLYAESAVKGEFRTKSYKVLAGLNTTSTDYIEYGHHFTIDLSHAYFSARLSGERQRILRMMNEGERIIDMFAGVGPFAITLARKASLVFAGDLNPDAIILMIHNIHKNHSRNVVPLLADANHLPDIIPVPADRIIMNLPMQASPFLSAAFRMCRPGGTIHLYALVRSEDELLDLIHQYPVLKVETKFVRSYSPDQFHAVYDITRGDG</sequence>